<keyword evidence="3" id="KW-1185">Reference proteome</keyword>
<accession>A0ABP0UA27</accession>
<reference evidence="2" key="1">
    <citation type="submission" date="2024-02" db="EMBL/GenBank/DDBJ databases">
        <authorList>
            <consortium name="ELIXIR-Norway"/>
            <consortium name="Elixir Norway"/>
        </authorList>
    </citation>
    <scope>NUCLEOTIDE SEQUENCE</scope>
</reference>
<name>A0ABP0UA27_9BRYO</name>
<proteinExistence type="predicted"/>
<dbReference type="Proteomes" id="UP001497512">
    <property type="component" value="Chromosome 2"/>
</dbReference>
<evidence type="ECO:0000256" key="1">
    <source>
        <dbReference type="SAM" id="MobiDB-lite"/>
    </source>
</evidence>
<evidence type="ECO:0000313" key="3">
    <source>
        <dbReference type="Proteomes" id="UP001497512"/>
    </source>
</evidence>
<organism evidence="2 3">
    <name type="scientific">Sphagnum troendelagicum</name>
    <dbReference type="NCBI Taxonomy" id="128251"/>
    <lineage>
        <taxon>Eukaryota</taxon>
        <taxon>Viridiplantae</taxon>
        <taxon>Streptophyta</taxon>
        <taxon>Embryophyta</taxon>
        <taxon>Bryophyta</taxon>
        <taxon>Sphagnophytina</taxon>
        <taxon>Sphagnopsida</taxon>
        <taxon>Sphagnales</taxon>
        <taxon>Sphagnaceae</taxon>
        <taxon>Sphagnum</taxon>
    </lineage>
</organism>
<feature type="region of interest" description="Disordered" evidence="1">
    <location>
        <begin position="82"/>
        <end position="106"/>
    </location>
</feature>
<feature type="region of interest" description="Disordered" evidence="1">
    <location>
        <begin position="1"/>
        <end position="70"/>
    </location>
</feature>
<evidence type="ECO:0000313" key="2">
    <source>
        <dbReference type="EMBL" id="CAK9216179.1"/>
    </source>
</evidence>
<feature type="compositionally biased region" description="Basic residues" evidence="1">
    <location>
        <begin position="42"/>
        <end position="58"/>
    </location>
</feature>
<protein>
    <submittedName>
        <fullName evidence="2">Uncharacterized protein</fullName>
    </submittedName>
</protein>
<dbReference type="EMBL" id="OZ019894">
    <property type="protein sequence ID" value="CAK9216179.1"/>
    <property type="molecule type" value="Genomic_DNA"/>
</dbReference>
<gene>
    <name evidence="2" type="ORF">CSSPTR1EN2_LOCUS13328</name>
</gene>
<feature type="compositionally biased region" description="Gly residues" evidence="1">
    <location>
        <begin position="97"/>
        <end position="106"/>
    </location>
</feature>
<sequence length="106" mass="10997">MAAVSQASYGHATPSWGTTSLKKKKEKGERIYTASRASTRERAKRAGRGGTGKRKGQRRGKESSAQDAFLTDRGMLRNCVSADRAGGRKNGAVTAGKRGGGGGGGL</sequence>